<evidence type="ECO:0000313" key="1">
    <source>
        <dbReference type="EMBL" id="KAI4454494.1"/>
    </source>
</evidence>
<organism evidence="1 2">
    <name type="scientific">Holotrichia oblita</name>
    <name type="common">Chafer beetle</name>
    <dbReference type="NCBI Taxonomy" id="644536"/>
    <lineage>
        <taxon>Eukaryota</taxon>
        <taxon>Metazoa</taxon>
        <taxon>Ecdysozoa</taxon>
        <taxon>Arthropoda</taxon>
        <taxon>Hexapoda</taxon>
        <taxon>Insecta</taxon>
        <taxon>Pterygota</taxon>
        <taxon>Neoptera</taxon>
        <taxon>Endopterygota</taxon>
        <taxon>Coleoptera</taxon>
        <taxon>Polyphaga</taxon>
        <taxon>Scarabaeiformia</taxon>
        <taxon>Scarabaeidae</taxon>
        <taxon>Melolonthinae</taxon>
        <taxon>Holotrichia</taxon>
    </lineage>
</organism>
<comment type="caution">
    <text evidence="1">The sequence shown here is derived from an EMBL/GenBank/DDBJ whole genome shotgun (WGS) entry which is preliminary data.</text>
</comment>
<sequence length="535" mass="62463">MPFTKPKKSDDDDNEAVDEQPPTKTSHQEDFNMFTFIGDIIVLLIIPTILVSMFFKKKFSYWKERGVPQLEASIPFGNGPNPFKIRQPFFQIVKNYYDVFRSQGHKHGGIYITTKPVYMTIDPDYIKNVMSKDFQYFYDRGTYYNEKGDPLSAHLFNLEGQKWKSLRQKLTPTFTSGKMKMMFPTLLNCGNQMLDEINRLSSKQESIDIKEILGCYSTDVIGSCAFGLECNSFKVPDAEFRMNGRNLFKPTFKRRLRIFLVANFPNICKRLGVVFIPKEVSNFFLNVVKEVIEYREKNHVHRNDFMQILMDMRNKDDEEMSIKQVAAQAFVFFIAGFETSATTINFCLFELAQNAEIQQKVRDEIEDVLQDEEFTYDSVEKMKYLDQVIDETLRKYPPVPHLSRKCTTDYKIPGTNTVLEKNRRVYISILGLHRDPEYYPDPEKFDPERFSSENKAKRHPFTFIPFGEGPRNCIGSRFGMMQTKVGLILLLRNFRVSLNEKTELPLVLEPSALLMTTRNKIWLDFDKVNHSVLQD</sequence>
<dbReference type="Proteomes" id="UP001056778">
    <property type="component" value="Chromosome 9"/>
</dbReference>
<gene>
    <name evidence="1" type="ORF">MML48_9g00005240</name>
</gene>
<keyword evidence="2" id="KW-1185">Reference proteome</keyword>
<reference evidence="1" key="1">
    <citation type="submission" date="2022-04" db="EMBL/GenBank/DDBJ databases">
        <title>Chromosome-scale genome assembly of Holotrichia oblita Faldermann.</title>
        <authorList>
            <person name="Rongchong L."/>
        </authorList>
    </citation>
    <scope>NUCLEOTIDE SEQUENCE</scope>
    <source>
        <strain evidence="1">81SQS9</strain>
    </source>
</reference>
<protein>
    <submittedName>
        <fullName evidence="1">Cytochrome p450</fullName>
    </submittedName>
</protein>
<proteinExistence type="predicted"/>
<evidence type="ECO:0000313" key="2">
    <source>
        <dbReference type="Proteomes" id="UP001056778"/>
    </source>
</evidence>
<accession>A0ACB9SJ46</accession>
<name>A0ACB9SJ46_HOLOL</name>
<dbReference type="EMBL" id="CM043023">
    <property type="protein sequence ID" value="KAI4454494.1"/>
    <property type="molecule type" value="Genomic_DNA"/>
</dbReference>